<evidence type="ECO:0000313" key="5">
    <source>
        <dbReference type="Proteomes" id="UP000597762"/>
    </source>
</evidence>
<comment type="subcellular location">
    <subcellularLocation>
        <location evidence="1">Membrane</location>
        <topology evidence="1">Multi-pass membrane protein</topology>
    </subcellularLocation>
</comment>
<dbReference type="OrthoDB" id="2213137at2759"/>
<protein>
    <recommendedName>
        <fullName evidence="3">Major facilitator superfamily (MFS) profile domain-containing protein</fullName>
    </recommendedName>
</protein>
<dbReference type="InterPro" id="IPR050327">
    <property type="entry name" value="Proton-linked_MCT"/>
</dbReference>
<keyword evidence="2" id="KW-0472">Membrane</keyword>
<dbReference type="SUPFAM" id="SSF103473">
    <property type="entry name" value="MFS general substrate transporter"/>
    <property type="match status" value="2"/>
</dbReference>
<reference evidence="4" key="1">
    <citation type="submission" date="2021-01" db="EMBL/GenBank/DDBJ databases">
        <authorList>
            <person name="Li R."/>
            <person name="Bekaert M."/>
        </authorList>
    </citation>
    <scope>NUCLEOTIDE SEQUENCE</scope>
    <source>
        <strain evidence="4">Farmed</strain>
    </source>
</reference>
<name>A0A812AL93_ACAPH</name>
<dbReference type="GO" id="GO:0016020">
    <property type="term" value="C:membrane"/>
    <property type="evidence" value="ECO:0007669"/>
    <property type="project" value="UniProtKB-SubCell"/>
</dbReference>
<comment type="caution">
    <text evidence="4">The sequence shown here is derived from an EMBL/GenBank/DDBJ whole genome shotgun (WGS) entry which is preliminary data.</text>
</comment>
<proteinExistence type="predicted"/>
<dbReference type="EMBL" id="CAHIKZ030000027">
    <property type="protein sequence ID" value="CAE1141972.1"/>
    <property type="molecule type" value="Genomic_DNA"/>
</dbReference>
<dbReference type="AlphaFoldDB" id="A0A812AL93"/>
<accession>A0A812AL93</accession>
<keyword evidence="2" id="KW-0812">Transmembrane</keyword>
<dbReference type="InterPro" id="IPR036259">
    <property type="entry name" value="MFS_trans_sf"/>
</dbReference>
<evidence type="ECO:0000256" key="2">
    <source>
        <dbReference type="SAM" id="Phobius"/>
    </source>
</evidence>
<gene>
    <name evidence="4" type="ORF">SPHA_996</name>
</gene>
<dbReference type="InterPro" id="IPR011701">
    <property type="entry name" value="MFS"/>
</dbReference>
<evidence type="ECO:0000313" key="4">
    <source>
        <dbReference type="EMBL" id="CAE1141972.1"/>
    </source>
</evidence>
<feature type="transmembrane region" description="Helical" evidence="2">
    <location>
        <begin position="64"/>
        <end position="90"/>
    </location>
</feature>
<organism evidence="4 5">
    <name type="scientific">Acanthosepion pharaonis</name>
    <name type="common">Pharaoh cuttlefish</name>
    <name type="synonym">Sepia pharaonis</name>
    <dbReference type="NCBI Taxonomy" id="158019"/>
    <lineage>
        <taxon>Eukaryota</taxon>
        <taxon>Metazoa</taxon>
        <taxon>Spiralia</taxon>
        <taxon>Lophotrochozoa</taxon>
        <taxon>Mollusca</taxon>
        <taxon>Cephalopoda</taxon>
        <taxon>Coleoidea</taxon>
        <taxon>Decapodiformes</taxon>
        <taxon>Sepiida</taxon>
        <taxon>Sepiina</taxon>
        <taxon>Sepiidae</taxon>
        <taxon>Acanthosepion</taxon>
    </lineage>
</organism>
<evidence type="ECO:0000259" key="3">
    <source>
        <dbReference type="PROSITE" id="PS50850"/>
    </source>
</evidence>
<dbReference type="PROSITE" id="PS50850">
    <property type="entry name" value="MFS"/>
    <property type="match status" value="1"/>
</dbReference>
<keyword evidence="5" id="KW-1185">Reference proteome</keyword>
<feature type="transmembrane region" description="Helical" evidence="2">
    <location>
        <begin position="229"/>
        <end position="248"/>
    </location>
</feature>
<sequence length="296" mass="32390">MMWSDFFLFHSTFVNATFVTVILLCPLAGALTSVYGCKKVTVTGSILTAFGFILSIFATDVYYLYFSFGILGGLGIGLVYLPAIVCVGFYFEKRRAFATGLAVCGAGVGTFIFAPLTQFLLEKYNWKGAVLIESGLMLNCIICGLFFRSLPGMEGSQKENPKKPAKKDLANIQLNGVYISITSVVLVDLLGLEKLTNSFGLTLLFQGVATLLGPPAAGWLFDATHIYDYSFYLAGLSLGVGGLMQFFIPQLKRYHESKNTRTKPTKPNMDYGELPKIIVTVDDNDETNRNAEKSVS</sequence>
<feature type="transmembrane region" description="Helical" evidence="2">
    <location>
        <begin position="6"/>
        <end position="28"/>
    </location>
</feature>
<dbReference type="PANTHER" id="PTHR11360:SF284">
    <property type="entry name" value="EG:103B4.3 PROTEIN-RELATED"/>
    <property type="match status" value="1"/>
</dbReference>
<dbReference type="PANTHER" id="PTHR11360">
    <property type="entry name" value="MONOCARBOXYLATE TRANSPORTER"/>
    <property type="match status" value="1"/>
</dbReference>
<dbReference type="GO" id="GO:0008028">
    <property type="term" value="F:monocarboxylic acid transmembrane transporter activity"/>
    <property type="evidence" value="ECO:0007669"/>
    <property type="project" value="TreeGrafter"/>
</dbReference>
<dbReference type="Gene3D" id="1.20.1250.20">
    <property type="entry name" value="MFS general substrate transporter like domains"/>
    <property type="match status" value="2"/>
</dbReference>
<feature type="domain" description="Major facilitator superfamily (MFS) profile" evidence="3">
    <location>
        <begin position="1"/>
        <end position="296"/>
    </location>
</feature>
<feature type="transmembrane region" description="Helical" evidence="2">
    <location>
        <begin position="128"/>
        <end position="148"/>
    </location>
</feature>
<feature type="transmembrane region" description="Helical" evidence="2">
    <location>
        <begin position="40"/>
        <end position="58"/>
    </location>
</feature>
<evidence type="ECO:0000256" key="1">
    <source>
        <dbReference type="ARBA" id="ARBA00004141"/>
    </source>
</evidence>
<feature type="transmembrane region" description="Helical" evidence="2">
    <location>
        <begin position="169"/>
        <end position="192"/>
    </location>
</feature>
<dbReference type="Pfam" id="PF07690">
    <property type="entry name" value="MFS_1"/>
    <property type="match status" value="1"/>
</dbReference>
<dbReference type="Proteomes" id="UP000597762">
    <property type="component" value="Unassembled WGS sequence"/>
</dbReference>
<keyword evidence="2" id="KW-1133">Transmembrane helix</keyword>
<feature type="transmembrane region" description="Helical" evidence="2">
    <location>
        <begin position="97"/>
        <end position="116"/>
    </location>
</feature>
<dbReference type="InterPro" id="IPR020846">
    <property type="entry name" value="MFS_dom"/>
</dbReference>